<evidence type="ECO:0000256" key="5">
    <source>
        <dbReference type="ARBA" id="ARBA00023136"/>
    </source>
</evidence>
<dbReference type="GO" id="GO:0016020">
    <property type="term" value="C:membrane"/>
    <property type="evidence" value="ECO:0007669"/>
    <property type="project" value="UniProtKB-SubCell"/>
</dbReference>
<keyword evidence="2" id="KW-0813">Transport</keyword>
<evidence type="ECO:0000256" key="3">
    <source>
        <dbReference type="ARBA" id="ARBA00022692"/>
    </source>
</evidence>
<evidence type="ECO:0000313" key="7">
    <source>
        <dbReference type="EMBL" id="CRK36394.1"/>
    </source>
</evidence>
<evidence type="ECO:0008006" key="9">
    <source>
        <dbReference type="Google" id="ProtNLM"/>
    </source>
</evidence>
<keyword evidence="5 6" id="KW-0472">Membrane</keyword>
<feature type="non-terminal residue" evidence="7">
    <location>
        <position position="84"/>
    </location>
</feature>
<evidence type="ECO:0000256" key="6">
    <source>
        <dbReference type="SAM" id="Phobius"/>
    </source>
</evidence>
<sequence length="84" mass="9394">MLAPASWRRVASWICGWAYVVGNITITLAVNFGTSLFFVGCINVFESEPGVGIFQYENYQLYLIFLAITILCNLVSALGNRWLP</sequence>
<name>A0A0G4MQG3_VERLO</name>
<accession>A0A0G4MQG3</accession>
<evidence type="ECO:0000256" key="1">
    <source>
        <dbReference type="ARBA" id="ARBA00004141"/>
    </source>
</evidence>
<protein>
    <recommendedName>
        <fullName evidence="9">Amino acid permease/ SLC12A domain-containing protein</fullName>
    </recommendedName>
</protein>
<dbReference type="PANTHER" id="PTHR45649:SF23">
    <property type="entry name" value="TRANSPORTER, PUTATIVE (EUROFUNG)-RELATED"/>
    <property type="match status" value="1"/>
</dbReference>
<dbReference type="AlphaFoldDB" id="A0A0G4MQG3"/>
<comment type="subcellular location">
    <subcellularLocation>
        <location evidence="1">Membrane</location>
        <topology evidence="1">Multi-pass membrane protein</topology>
    </subcellularLocation>
</comment>
<evidence type="ECO:0000313" key="8">
    <source>
        <dbReference type="Proteomes" id="UP000044602"/>
    </source>
</evidence>
<dbReference type="PANTHER" id="PTHR45649">
    <property type="entry name" value="AMINO-ACID PERMEASE BAT1"/>
    <property type="match status" value="1"/>
</dbReference>
<dbReference type="STRING" id="100787.A0A0G4MQG3"/>
<reference evidence="7 8" key="1">
    <citation type="submission" date="2015-05" db="EMBL/GenBank/DDBJ databases">
        <authorList>
            <person name="Wang D.B."/>
            <person name="Wang M."/>
        </authorList>
    </citation>
    <scope>NUCLEOTIDE SEQUENCE [LARGE SCALE GENOMIC DNA]</scope>
    <source>
        <strain evidence="7">VL1</strain>
    </source>
</reference>
<dbReference type="EMBL" id="CVQH01024057">
    <property type="protein sequence ID" value="CRK36394.1"/>
    <property type="molecule type" value="Genomic_DNA"/>
</dbReference>
<keyword evidence="4 6" id="KW-1133">Transmembrane helix</keyword>
<evidence type="ECO:0000256" key="4">
    <source>
        <dbReference type="ARBA" id="ARBA00022989"/>
    </source>
</evidence>
<organism evidence="7 8">
    <name type="scientific">Verticillium longisporum</name>
    <name type="common">Verticillium dahliae var. longisporum</name>
    <dbReference type="NCBI Taxonomy" id="100787"/>
    <lineage>
        <taxon>Eukaryota</taxon>
        <taxon>Fungi</taxon>
        <taxon>Dikarya</taxon>
        <taxon>Ascomycota</taxon>
        <taxon>Pezizomycotina</taxon>
        <taxon>Sordariomycetes</taxon>
        <taxon>Hypocreomycetidae</taxon>
        <taxon>Glomerellales</taxon>
        <taxon>Plectosphaerellaceae</taxon>
        <taxon>Verticillium</taxon>
    </lineage>
</organism>
<feature type="transmembrane region" description="Helical" evidence="6">
    <location>
        <begin position="12"/>
        <end position="39"/>
    </location>
</feature>
<evidence type="ECO:0000256" key="2">
    <source>
        <dbReference type="ARBA" id="ARBA00022448"/>
    </source>
</evidence>
<proteinExistence type="predicted"/>
<gene>
    <name evidence="7" type="ORF">BN1708_019991</name>
</gene>
<keyword evidence="8" id="KW-1185">Reference proteome</keyword>
<keyword evidence="3 6" id="KW-0812">Transmembrane</keyword>
<dbReference type="GO" id="GO:0022857">
    <property type="term" value="F:transmembrane transporter activity"/>
    <property type="evidence" value="ECO:0007669"/>
    <property type="project" value="UniProtKB-ARBA"/>
</dbReference>
<feature type="transmembrane region" description="Helical" evidence="6">
    <location>
        <begin position="59"/>
        <end position="79"/>
    </location>
</feature>
<dbReference type="Proteomes" id="UP000044602">
    <property type="component" value="Unassembled WGS sequence"/>
</dbReference>